<protein>
    <submittedName>
        <fullName evidence="3">4-deoxy-L-threo-5-hexosulose-uronate ketol-isomerase</fullName>
    </submittedName>
</protein>
<comment type="pathway">
    <text evidence="1">Glycan metabolism; pectin degradation; 2-dehydro-3-deoxy-D-gluconate from pectin: step 4/5.</text>
</comment>
<dbReference type="PANTHER" id="PTHR38461:SF1">
    <property type="entry name" value="4-DEOXY-L-THREO-5-HEXOSULOSE-URONATE KETOL-ISOMERASE"/>
    <property type="match status" value="1"/>
</dbReference>
<dbReference type="InterPro" id="IPR027449">
    <property type="entry name" value="KduI_N"/>
</dbReference>
<dbReference type="PATRIC" id="fig|291331.8.peg.219"/>
<dbReference type="InterPro" id="IPR007045">
    <property type="entry name" value="KduI"/>
</dbReference>
<feature type="region of interest" description="Disordered" evidence="2">
    <location>
        <begin position="1"/>
        <end position="22"/>
    </location>
</feature>
<dbReference type="HOGENOM" id="CLU_1805427_0_0_6"/>
<dbReference type="EMBL" id="CP000967">
    <property type="protein sequence ID" value="ACD56851.1"/>
    <property type="molecule type" value="Genomic_DNA"/>
</dbReference>
<dbReference type="SUPFAM" id="SSF51182">
    <property type="entry name" value="RmlC-like cupins"/>
    <property type="match status" value="1"/>
</dbReference>
<gene>
    <name evidence="3" type="ordered locus">PXO_03675</name>
</gene>
<dbReference type="eggNOG" id="COG3717">
    <property type="taxonomic scope" value="Bacteria"/>
</dbReference>
<evidence type="ECO:0000256" key="2">
    <source>
        <dbReference type="SAM" id="MobiDB-lite"/>
    </source>
</evidence>
<evidence type="ECO:0000313" key="4">
    <source>
        <dbReference type="Proteomes" id="UP000001740"/>
    </source>
</evidence>
<dbReference type="GO" id="GO:0045490">
    <property type="term" value="P:pectin catabolic process"/>
    <property type="evidence" value="ECO:0007669"/>
    <property type="project" value="UniProtKB-UniPathway"/>
</dbReference>
<dbReference type="Proteomes" id="UP000001740">
    <property type="component" value="Chromosome"/>
</dbReference>
<dbReference type="Gene3D" id="2.60.120.520">
    <property type="entry name" value="pectin degrading enzyme 5-keto 4- deoxyuronate isomerase, domain 1"/>
    <property type="match status" value="1"/>
</dbReference>
<dbReference type="InterPro" id="IPR011051">
    <property type="entry name" value="RmlC_Cupin_sf"/>
</dbReference>
<dbReference type="GO" id="GO:0042840">
    <property type="term" value="P:D-glucuronate catabolic process"/>
    <property type="evidence" value="ECO:0007669"/>
    <property type="project" value="TreeGrafter"/>
</dbReference>
<reference evidence="3 4" key="1">
    <citation type="journal article" date="2008" name="BMC Genomics">
        <title>Genome sequence and rapid evolution of the rice pathogen Xanthomonas oryzae pv. oryzae PXO99A.</title>
        <authorList>
            <person name="Salzberg S.L."/>
            <person name="Sommer D.D."/>
            <person name="Schatz M.C."/>
            <person name="Phillippy A.M."/>
            <person name="Rabinowicz P.D."/>
            <person name="Tsuge S."/>
            <person name="Furutani A."/>
            <person name="Ochiai H."/>
            <person name="Delcher A.L."/>
            <person name="Kelley D."/>
            <person name="Madupu R."/>
            <person name="Puiu D."/>
            <person name="Radune D."/>
            <person name="Shumway M."/>
            <person name="Trapnell C."/>
            <person name="Aparna G."/>
            <person name="Jha G."/>
            <person name="Pandey A."/>
            <person name="Patil P.B."/>
            <person name="Ishihara H."/>
            <person name="Meyer D.F."/>
            <person name="Szurek B."/>
            <person name="Verdier V."/>
            <person name="Koebnik R."/>
            <person name="Dow J.M."/>
            <person name="Ryan R.P."/>
            <person name="Hirata H."/>
            <person name="Tsuyumu S."/>
            <person name="Won Lee S."/>
            <person name="Seo Y.S."/>
            <person name="Sriariyanum M."/>
            <person name="Ronald P.C."/>
            <person name="Sonti R.V."/>
            <person name="Van Sluys M.A."/>
            <person name="Leach J.E."/>
            <person name="White F.F."/>
            <person name="Bogdanove A.J."/>
        </authorList>
    </citation>
    <scope>NUCLEOTIDE SEQUENCE [LARGE SCALE GENOMIC DNA]</scope>
    <source>
        <strain evidence="3 4">PXO99A</strain>
    </source>
</reference>
<dbReference type="UniPathway" id="UPA00545">
    <property type="reaction ID" value="UER00826"/>
</dbReference>
<evidence type="ECO:0000256" key="1">
    <source>
        <dbReference type="ARBA" id="ARBA00005148"/>
    </source>
</evidence>
<accession>A0A0K0GFT3</accession>
<dbReference type="GO" id="GO:0046872">
    <property type="term" value="F:metal ion binding"/>
    <property type="evidence" value="ECO:0007669"/>
    <property type="project" value="TreeGrafter"/>
</dbReference>
<dbReference type="GO" id="GO:0019698">
    <property type="term" value="P:D-galacturonate catabolic process"/>
    <property type="evidence" value="ECO:0007669"/>
    <property type="project" value="TreeGrafter"/>
</dbReference>
<dbReference type="GO" id="GO:0008697">
    <property type="term" value="F:4-deoxy-L-threo-5-hexosulose-uronate ketol-isomerase activity"/>
    <property type="evidence" value="ECO:0007669"/>
    <property type="project" value="InterPro"/>
</dbReference>
<dbReference type="KEGG" id="xop:PXO_03675"/>
<evidence type="ECO:0000313" key="3">
    <source>
        <dbReference type="EMBL" id="ACD56851.1"/>
    </source>
</evidence>
<dbReference type="PANTHER" id="PTHR38461">
    <property type="entry name" value="4-DEOXY-L-THREO-5-HEXOSULOSE-URONATE KETOL-ISOMERASE"/>
    <property type="match status" value="1"/>
</dbReference>
<proteinExistence type="predicted"/>
<name>A0A0K0GFT3_XANOP</name>
<sequence length="145" mass="15552">MCHVPVLQNPLRHPSRRHQGRQQHDLRELYLLDGLFVDDAVTLKYTHYERFVLGGAAPLGKTLQLPKQTEPASAAGHASLERRALGILNVGAGTGTVTVDGTACTMGPKDGLYVAMSSTDVSFASEDAANPAKFYLASTPAHARL</sequence>
<dbReference type="CDD" id="cd20294">
    <property type="entry name" value="cupin_KduI_N"/>
    <property type="match status" value="1"/>
</dbReference>
<organism evidence="3 4">
    <name type="scientific">Xanthomonas oryzae pv. oryzae (strain PXO99A)</name>
    <dbReference type="NCBI Taxonomy" id="360094"/>
    <lineage>
        <taxon>Bacteria</taxon>
        <taxon>Pseudomonadati</taxon>
        <taxon>Pseudomonadota</taxon>
        <taxon>Gammaproteobacteria</taxon>
        <taxon>Lysobacterales</taxon>
        <taxon>Lysobacteraceae</taxon>
        <taxon>Xanthomonas</taxon>
    </lineage>
</organism>
<dbReference type="AlphaFoldDB" id="A0A0K0GFT3"/>
<keyword evidence="3" id="KW-0413">Isomerase</keyword>